<evidence type="ECO:0000256" key="1">
    <source>
        <dbReference type="ARBA" id="ARBA00001255"/>
    </source>
</evidence>
<keyword evidence="7" id="KW-1015">Disulfide bond</keyword>
<keyword evidence="4" id="KW-0732">Signal</keyword>
<dbReference type="Proteomes" id="UP000193144">
    <property type="component" value="Unassembled WGS sequence"/>
</dbReference>
<dbReference type="CDD" id="cd04081">
    <property type="entry name" value="CBM35_galactosidase-like"/>
    <property type="match status" value="1"/>
</dbReference>
<dbReference type="Gene3D" id="2.60.40.1180">
    <property type="entry name" value="Golgi alpha-mannosidase II"/>
    <property type="match status" value="1"/>
</dbReference>
<dbReference type="InterPro" id="IPR017853">
    <property type="entry name" value="GH"/>
</dbReference>
<keyword evidence="10" id="KW-1185">Reference proteome</keyword>
<evidence type="ECO:0000313" key="10">
    <source>
        <dbReference type="Proteomes" id="UP000193144"/>
    </source>
</evidence>
<dbReference type="EC" id="3.2.1.22" evidence="3 7"/>
<proteinExistence type="inferred from homology"/>
<feature type="domain" description="Alpha galactosidase C-terminal" evidence="8">
    <location>
        <begin position="339"/>
        <end position="411"/>
    </location>
</feature>
<evidence type="ECO:0000256" key="7">
    <source>
        <dbReference type="RuleBase" id="RU361168"/>
    </source>
</evidence>
<protein>
    <recommendedName>
        <fullName evidence="3 7">Alpha-galactosidase</fullName>
        <ecNumber evidence="3 7">3.2.1.22</ecNumber>
    </recommendedName>
    <alternativeName>
        <fullName evidence="7">Melibiase</fullName>
    </alternativeName>
</protein>
<evidence type="ECO:0000259" key="8">
    <source>
        <dbReference type="Pfam" id="PF17801"/>
    </source>
</evidence>
<evidence type="ECO:0000256" key="3">
    <source>
        <dbReference type="ARBA" id="ARBA00012755"/>
    </source>
</evidence>
<dbReference type="InterPro" id="IPR013785">
    <property type="entry name" value="Aldolase_TIM"/>
</dbReference>
<dbReference type="SUPFAM" id="SSF51011">
    <property type="entry name" value="Glycosyl hydrolase domain"/>
    <property type="match status" value="1"/>
</dbReference>
<keyword evidence="6 7" id="KW-0326">Glycosidase</keyword>
<dbReference type="FunFam" id="3.20.20.70:FF:000197">
    <property type="entry name" value="Alpha-galactosidase"/>
    <property type="match status" value="1"/>
</dbReference>
<dbReference type="InterPro" id="IPR002241">
    <property type="entry name" value="Glyco_hydro_27"/>
</dbReference>
<gene>
    <name evidence="9" type="ORF">BCR34DRAFT_661859</name>
</gene>
<dbReference type="Gene3D" id="3.20.20.70">
    <property type="entry name" value="Aldolase class I"/>
    <property type="match status" value="1"/>
</dbReference>
<dbReference type="EMBL" id="MCFA01000022">
    <property type="protein sequence ID" value="ORY15914.1"/>
    <property type="molecule type" value="Genomic_DNA"/>
</dbReference>
<keyword evidence="5 7" id="KW-0378">Hydrolase</keyword>
<comment type="catalytic activity">
    <reaction evidence="1 7">
        <text>Hydrolysis of terminal, non-reducing alpha-D-galactose residues in alpha-D-galactosides, including galactose oligosaccharides, galactomannans and galactolipids.</text>
        <dbReference type="EC" id="3.2.1.22"/>
    </reaction>
</comment>
<evidence type="ECO:0000313" key="9">
    <source>
        <dbReference type="EMBL" id="ORY15914.1"/>
    </source>
</evidence>
<dbReference type="SUPFAM" id="SSF51445">
    <property type="entry name" value="(Trans)glycosidases"/>
    <property type="match status" value="1"/>
</dbReference>
<comment type="caution">
    <text evidence="9">The sequence shown here is derived from an EMBL/GenBank/DDBJ whole genome shotgun (WGS) entry which is preliminary data.</text>
</comment>
<evidence type="ECO:0000256" key="6">
    <source>
        <dbReference type="ARBA" id="ARBA00023295"/>
    </source>
</evidence>
<sequence>MLVFTVYLGFTTSERPSTIKMSTMNAFAVWGLLVTGTLCKNARTSTPSMGWNSYNKYGCNPTETIIKNNAKGLVDQGLLELGYEYITIDCGWNTDSRDSKNRLFFNKLTFPSGGVGLGTHIHGLGLKYGLYSGAGVKQCGSETLKASLGFEKIDAETFAEWGGDSLKYDNCWPDSKTMVQYSYPEKDPSTRFRAMADALDTVSRPIVYEVCQWGVGENLGPWAGNISSSWRISNDIQNSWPSIFRITNQVLPFFKHTGVGKYADMDMLEVGNGGLTVEEEKTHFGLWAIFKSPLVIGASLIPKQTRAESMAILKNKEVIAINQDSLGQQAQLVRRFTEEAYDIFAGDLSGGRKVVAIVNWGTSTSNIAFDPSSVGISSASKVRDVYSATDLGALSAMTKYSIPSHGIKLLVVFDMTPAPAPKELSYYSATAASISGSAKKVNCGGDDCAPVHSKITGIAASSPVSFSNVDAKGAGQKLVGVDFINYDVALGSAWSGGTNTRDLLVSVNGGKAKKFSFPISGGDWYETGRMNIILDGFVSGTKNVVRFEGTGASPDLVGFAVLG</sequence>
<dbReference type="InterPro" id="IPR041233">
    <property type="entry name" value="Melibiase_C"/>
</dbReference>
<dbReference type="GO" id="GO:0005975">
    <property type="term" value="P:carbohydrate metabolic process"/>
    <property type="evidence" value="ECO:0007669"/>
    <property type="project" value="InterPro"/>
</dbReference>
<organism evidence="9 10">
    <name type="scientific">Clohesyomyces aquaticus</name>
    <dbReference type="NCBI Taxonomy" id="1231657"/>
    <lineage>
        <taxon>Eukaryota</taxon>
        <taxon>Fungi</taxon>
        <taxon>Dikarya</taxon>
        <taxon>Ascomycota</taxon>
        <taxon>Pezizomycotina</taxon>
        <taxon>Dothideomycetes</taxon>
        <taxon>Pleosporomycetidae</taxon>
        <taxon>Pleosporales</taxon>
        <taxon>Lindgomycetaceae</taxon>
        <taxon>Clohesyomyces</taxon>
    </lineage>
</organism>
<reference evidence="9 10" key="1">
    <citation type="submission" date="2016-07" db="EMBL/GenBank/DDBJ databases">
        <title>Pervasive Adenine N6-methylation of Active Genes in Fungi.</title>
        <authorList>
            <consortium name="DOE Joint Genome Institute"/>
            <person name="Mondo S.J."/>
            <person name="Dannebaum R.O."/>
            <person name="Kuo R.C."/>
            <person name="Labutti K."/>
            <person name="Haridas S."/>
            <person name="Kuo A."/>
            <person name="Salamov A."/>
            <person name="Ahrendt S.R."/>
            <person name="Lipzen A."/>
            <person name="Sullivan W."/>
            <person name="Andreopoulos W.B."/>
            <person name="Clum A."/>
            <person name="Lindquist E."/>
            <person name="Daum C."/>
            <person name="Ramamoorthy G.K."/>
            <person name="Gryganskyi A."/>
            <person name="Culley D."/>
            <person name="Magnuson J.K."/>
            <person name="James T.Y."/>
            <person name="O'Malley M.A."/>
            <person name="Stajich J.E."/>
            <person name="Spatafora J.W."/>
            <person name="Visel A."/>
            <person name="Grigoriev I.V."/>
        </authorList>
    </citation>
    <scope>NUCLEOTIDE SEQUENCE [LARGE SCALE GENOMIC DNA]</scope>
    <source>
        <strain evidence="9 10">CBS 115471</strain>
    </source>
</reference>
<dbReference type="GO" id="GO:0004557">
    <property type="term" value="F:alpha-galactosidase activity"/>
    <property type="evidence" value="ECO:0007669"/>
    <property type="project" value="UniProtKB-EC"/>
</dbReference>
<dbReference type="InterPro" id="IPR013780">
    <property type="entry name" value="Glyco_hydro_b"/>
</dbReference>
<dbReference type="PRINTS" id="PR00740">
    <property type="entry name" value="GLHYDRLASE27"/>
</dbReference>
<dbReference type="STRING" id="1231657.A0A1Y2A0D3"/>
<dbReference type="AlphaFoldDB" id="A0A1Y2A0D3"/>
<dbReference type="Pfam" id="PF16499">
    <property type="entry name" value="Melibiase_2"/>
    <property type="match status" value="1"/>
</dbReference>
<dbReference type="PANTHER" id="PTHR11452:SF75">
    <property type="entry name" value="ALPHA-GALACTOSIDASE MEL1"/>
    <property type="match status" value="1"/>
</dbReference>
<evidence type="ECO:0000256" key="2">
    <source>
        <dbReference type="ARBA" id="ARBA00009743"/>
    </source>
</evidence>
<evidence type="ECO:0000256" key="4">
    <source>
        <dbReference type="ARBA" id="ARBA00022729"/>
    </source>
</evidence>
<dbReference type="Pfam" id="PF17801">
    <property type="entry name" value="Melibiase_C"/>
    <property type="match status" value="1"/>
</dbReference>
<dbReference type="CDD" id="cd14792">
    <property type="entry name" value="GH27"/>
    <property type="match status" value="1"/>
</dbReference>
<dbReference type="PANTHER" id="PTHR11452">
    <property type="entry name" value="ALPHA-GALACTOSIDASE/ALPHA-N-ACETYLGALACTOSAMINIDASE"/>
    <property type="match status" value="1"/>
</dbReference>
<dbReference type="Gene3D" id="2.60.120.260">
    <property type="entry name" value="Galactose-binding domain-like"/>
    <property type="match status" value="1"/>
</dbReference>
<evidence type="ECO:0000256" key="5">
    <source>
        <dbReference type="ARBA" id="ARBA00022801"/>
    </source>
</evidence>
<name>A0A1Y2A0D3_9PLEO</name>
<comment type="similarity">
    <text evidence="2 7">Belongs to the glycosyl hydrolase 27 family.</text>
</comment>
<accession>A0A1Y2A0D3</accession>
<dbReference type="OrthoDB" id="5795902at2759"/>